<dbReference type="SUPFAM" id="SSF46894">
    <property type="entry name" value="C-terminal effector domain of the bipartite response regulators"/>
    <property type="match status" value="1"/>
</dbReference>
<dbReference type="InterPro" id="IPR011009">
    <property type="entry name" value="Kinase-like_dom_sf"/>
</dbReference>
<proteinExistence type="predicted"/>
<dbReference type="PROSITE" id="PS50011">
    <property type="entry name" value="PROTEIN_KINASE_DOM"/>
    <property type="match status" value="1"/>
</dbReference>
<dbReference type="InterPro" id="IPR000719">
    <property type="entry name" value="Prot_kinase_dom"/>
</dbReference>
<dbReference type="Gene3D" id="1.10.10.10">
    <property type="entry name" value="Winged helix-like DNA-binding domain superfamily/Winged helix DNA-binding domain"/>
    <property type="match status" value="1"/>
</dbReference>
<dbReference type="SMART" id="SM00862">
    <property type="entry name" value="Trans_reg_C"/>
    <property type="match status" value="1"/>
</dbReference>
<dbReference type="SUPFAM" id="SSF56112">
    <property type="entry name" value="Protein kinase-like (PK-like)"/>
    <property type="match status" value="1"/>
</dbReference>
<dbReference type="GO" id="GO:0000160">
    <property type="term" value="P:phosphorelay signal transduction system"/>
    <property type="evidence" value="ECO:0007669"/>
    <property type="project" value="InterPro"/>
</dbReference>
<feature type="domain" description="Protein kinase" evidence="8">
    <location>
        <begin position="135"/>
        <end position="429"/>
    </location>
</feature>
<keyword evidence="2" id="KW-0547">Nucleotide-binding</keyword>
<dbReference type="SMART" id="SM00220">
    <property type="entry name" value="S_TKc"/>
    <property type="match status" value="1"/>
</dbReference>
<dbReference type="GO" id="GO:0004674">
    <property type="term" value="F:protein serine/threonine kinase activity"/>
    <property type="evidence" value="ECO:0007669"/>
    <property type="project" value="TreeGrafter"/>
</dbReference>
<sequence length="901" mass="97074">MHSKRPGARERVCWTFADCVFDEGSWQLVVDGNAVEIENKPLQILLELLHRCGEVVTRQELLELVWPGLSVVAGSLSTAISKLRKALGDKDSAIIATVPRFGYRLAVPVTRQITLVEALDLALSAGDRVPRRPQWVLEELVRQAPDRETWTAVHEKTGEKRVFKLTADGGALRALKREVAVARLLRSALGDRPDFAAVFEWNFEEPPFFTEAAWVGPALPDWSEQGGGIAAVSMAHRIAFMAAVCETVAAAQGVGTVHRDIKPSNILVRMENGTPQPCVVDFGSAGLLDPSIARQFEVTWTGEIDDPQGSQGTSVLWLAPEVARGGPSTTASDVYSLGVLLYQMVVGDLMRPLAPGWESDIGDPLLQEDIAAAANGDPERRLANAAALAQRLRGLESRRAEAARIADAAARARNTAERLKRVQARRPWLITSLVVLVLGTVTSSLLYARAAKDRDEAERQRMIAEQVADFLGTDVLGQTSPYDGAGPDETLIAATKRVMPMVARRFVNEPQVAAELYQKIALALDQRSDFDGSREAFDQAVRFWNAAGEDQASFTRIAMARWGGMEARSQQADGLANAEKILADIDRAMVQASANAEETVWVEALRGAIAFAKGDMDAAEDAHEQSLAAAAKVAGFDPTFELGMRNRLALIHLRKGDAQAAEQGYREVAQGWRSLEGQSSPSELVALSLRVQALNMLGRSEEALAEAERLLPMMRQSPLGSEHLFTLLLESARVGFLAAAERYADVARVGPSAYRLIASEMGAESATAIDLLKTLALSQCRAGSVGAGLADAARARISAAKLGDSGIQGGADYAAADCALINQDLERATALFRGIDREAVAAATGEPDWGGMVELGLARVAAAQGDRAKAARHLEAAEPAFANAGDFYEARLWRQLKASNR</sequence>
<gene>
    <name evidence="10" type="ORF">D6851_04235</name>
</gene>
<comment type="caution">
    <text evidence="10">The sequence shown here is derived from an EMBL/GenBank/DDBJ whole genome shotgun (WGS) entry which is preliminary data.</text>
</comment>
<dbReference type="PROSITE" id="PS51755">
    <property type="entry name" value="OMPR_PHOB"/>
    <property type="match status" value="1"/>
</dbReference>
<dbReference type="PANTHER" id="PTHR43289">
    <property type="entry name" value="MITOGEN-ACTIVATED PROTEIN KINASE KINASE KINASE 20-RELATED"/>
    <property type="match status" value="1"/>
</dbReference>
<evidence type="ECO:0000256" key="2">
    <source>
        <dbReference type="ARBA" id="ARBA00022741"/>
    </source>
</evidence>
<feature type="coiled-coil region" evidence="7">
    <location>
        <begin position="405"/>
        <end position="467"/>
    </location>
</feature>
<evidence type="ECO:0000256" key="1">
    <source>
        <dbReference type="ARBA" id="ARBA00022679"/>
    </source>
</evidence>
<keyword evidence="5 6" id="KW-0238">DNA-binding</keyword>
<keyword evidence="7" id="KW-0175">Coiled coil</keyword>
<evidence type="ECO:0000259" key="9">
    <source>
        <dbReference type="PROSITE" id="PS51755"/>
    </source>
</evidence>
<dbReference type="GO" id="GO:0003677">
    <property type="term" value="F:DNA binding"/>
    <property type="evidence" value="ECO:0007669"/>
    <property type="project" value="UniProtKB-UniRule"/>
</dbReference>
<dbReference type="CDD" id="cd00383">
    <property type="entry name" value="trans_reg_C"/>
    <property type="match status" value="1"/>
</dbReference>
<name>A0A420EP47_9SPHN</name>
<evidence type="ECO:0000313" key="11">
    <source>
        <dbReference type="Proteomes" id="UP000284395"/>
    </source>
</evidence>
<dbReference type="Gene3D" id="1.25.40.10">
    <property type="entry name" value="Tetratricopeptide repeat domain"/>
    <property type="match status" value="1"/>
</dbReference>
<evidence type="ECO:0000259" key="8">
    <source>
        <dbReference type="PROSITE" id="PS50011"/>
    </source>
</evidence>
<dbReference type="InterPro" id="IPR001867">
    <property type="entry name" value="OmpR/PhoB-type_DNA-bd"/>
</dbReference>
<dbReference type="EMBL" id="RAPF01000002">
    <property type="protein sequence ID" value="RKF22444.1"/>
    <property type="molecule type" value="Genomic_DNA"/>
</dbReference>
<dbReference type="Pfam" id="PF00486">
    <property type="entry name" value="Trans_reg_C"/>
    <property type="match status" value="1"/>
</dbReference>
<accession>A0A420EP47</accession>
<dbReference type="InterPro" id="IPR016032">
    <property type="entry name" value="Sig_transdc_resp-reg_C-effctor"/>
</dbReference>
<keyword evidence="1" id="KW-0808">Transferase</keyword>
<evidence type="ECO:0000256" key="4">
    <source>
        <dbReference type="ARBA" id="ARBA00022840"/>
    </source>
</evidence>
<dbReference type="SUPFAM" id="SSF48452">
    <property type="entry name" value="TPR-like"/>
    <property type="match status" value="1"/>
</dbReference>
<reference evidence="10 11" key="1">
    <citation type="submission" date="2018-09" db="EMBL/GenBank/DDBJ databases">
        <title>Altererythrobacter spongiae sp. nov., isolated from a marine sponge.</title>
        <authorList>
            <person name="Zhuang L."/>
            <person name="Luo L."/>
        </authorList>
    </citation>
    <scope>NUCLEOTIDE SEQUENCE [LARGE SCALE GENOMIC DNA]</scope>
    <source>
        <strain evidence="10 11">HN-Y73</strain>
    </source>
</reference>
<evidence type="ECO:0000256" key="6">
    <source>
        <dbReference type="PROSITE-ProRule" id="PRU01091"/>
    </source>
</evidence>
<evidence type="ECO:0000256" key="3">
    <source>
        <dbReference type="ARBA" id="ARBA00022777"/>
    </source>
</evidence>
<dbReference type="GO" id="GO:0006355">
    <property type="term" value="P:regulation of DNA-templated transcription"/>
    <property type="evidence" value="ECO:0007669"/>
    <property type="project" value="InterPro"/>
</dbReference>
<dbReference type="Pfam" id="PF00069">
    <property type="entry name" value="Pkinase"/>
    <property type="match status" value="1"/>
</dbReference>
<dbReference type="InterPro" id="IPR011990">
    <property type="entry name" value="TPR-like_helical_dom_sf"/>
</dbReference>
<dbReference type="InterPro" id="IPR036388">
    <property type="entry name" value="WH-like_DNA-bd_sf"/>
</dbReference>
<keyword evidence="11" id="KW-1185">Reference proteome</keyword>
<feature type="DNA-binding region" description="OmpR/PhoB-type" evidence="6">
    <location>
        <begin position="11"/>
        <end position="107"/>
    </location>
</feature>
<organism evidence="10 11">
    <name type="scientific">Altericroceibacterium spongiae</name>
    <dbReference type="NCBI Taxonomy" id="2320269"/>
    <lineage>
        <taxon>Bacteria</taxon>
        <taxon>Pseudomonadati</taxon>
        <taxon>Pseudomonadota</taxon>
        <taxon>Alphaproteobacteria</taxon>
        <taxon>Sphingomonadales</taxon>
        <taxon>Erythrobacteraceae</taxon>
        <taxon>Altericroceibacterium</taxon>
    </lineage>
</organism>
<keyword evidence="4" id="KW-0067">ATP-binding</keyword>
<evidence type="ECO:0008006" key="12">
    <source>
        <dbReference type="Google" id="ProtNLM"/>
    </source>
</evidence>
<dbReference type="Gene3D" id="1.10.510.10">
    <property type="entry name" value="Transferase(Phosphotransferase) domain 1"/>
    <property type="match status" value="1"/>
</dbReference>
<dbReference type="GO" id="GO:0005524">
    <property type="term" value="F:ATP binding"/>
    <property type="evidence" value="ECO:0007669"/>
    <property type="project" value="UniProtKB-KW"/>
</dbReference>
<dbReference type="AlphaFoldDB" id="A0A420EP47"/>
<evidence type="ECO:0000256" key="7">
    <source>
        <dbReference type="SAM" id="Coils"/>
    </source>
</evidence>
<evidence type="ECO:0000313" key="10">
    <source>
        <dbReference type="EMBL" id="RKF22444.1"/>
    </source>
</evidence>
<keyword evidence="3" id="KW-0418">Kinase</keyword>
<dbReference type="Proteomes" id="UP000284395">
    <property type="component" value="Unassembled WGS sequence"/>
</dbReference>
<feature type="domain" description="OmpR/PhoB-type" evidence="9">
    <location>
        <begin position="11"/>
        <end position="107"/>
    </location>
</feature>
<protein>
    <recommendedName>
        <fullName evidence="12">Protein kinase</fullName>
    </recommendedName>
</protein>
<dbReference type="PANTHER" id="PTHR43289:SF6">
    <property type="entry name" value="SERINE_THREONINE-PROTEIN KINASE NEKL-3"/>
    <property type="match status" value="1"/>
</dbReference>
<evidence type="ECO:0000256" key="5">
    <source>
        <dbReference type="ARBA" id="ARBA00023125"/>
    </source>
</evidence>